<keyword evidence="3" id="KW-0732">Signal</keyword>
<dbReference type="InterPro" id="IPR002347">
    <property type="entry name" value="SDR_fam"/>
</dbReference>
<evidence type="ECO:0000256" key="1">
    <source>
        <dbReference type="ARBA" id="ARBA00006484"/>
    </source>
</evidence>
<organism evidence="4">
    <name type="scientific">Phaeodactylum tricornutum</name>
    <name type="common">Diatom</name>
    <dbReference type="NCBI Taxonomy" id="2850"/>
    <lineage>
        <taxon>Eukaryota</taxon>
        <taxon>Sar</taxon>
        <taxon>Stramenopiles</taxon>
        <taxon>Ochrophyta</taxon>
        <taxon>Bacillariophyta</taxon>
        <taxon>Bacillariophyceae</taxon>
        <taxon>Bacillariophycidae</taxon>
        <taxon>Naviculales</taxon>
        <taxon>Phaeodactylaceae</taxon>
        <taxon>Phaeodactylum</taxon>
    </lineage>
</organism>
<dbReference type="PANTHER" id="PTHR43639:SF1">
    <property type="entry name" value="SHORT-CHAIN DEHYDROGENASE_REDUCTASE FAMILY PROTEIN"/>
    <property type="match status" value="1"/>
</dbReference>
<dbReference type="EMBL" id="OU594957">
    <property type="protein sequence ID" value="CAG9282237.1"/>
    <property type="molecule type" value="Genomic_DNA"/>
</dbReference>
<keyword evidence="2" id="KW-0560">Oxidoreductase</keyword>
<dbReference type="InterPro" id="IPR036291">
    <property type="entry name" value="NAD(P)-bd_dom_sf"/>
</dbReference>
<dbReference type="FunFam" id="3.40.50.720:FF:000084">
    <property type="entry name" value="Short-chain dehydrogenase reductase"/>
    <property type="match status" value="1"/>
</dbReference>
<feature type="chain" id="PRO_5035425716" evidence="3">
    <location>
        <begin position="27"/>
        <end position="296"/>
    </location>
</feature>
<evidence type="ECO:0000313" key="4">
    <source>
        <dbReference type="EMBL" id="CAG9282237.1"/>
    </source>
</evidence>
<feature type="signal peptide" evidence="3">
    <location>
        <begin position="1"/>
        <end position="26"/>
    </location>
</feature>
<sequence>MEGGAFRVFALSLYLVLSWGAHATRAYSLAGKRVLVTGASGGIGKGIALELGRQGCEVLIHYHVREKGAAETRDEILASGGSCAGITQCDFRQSSNIHDLFRYVDQLWPEGFDILVNNAGIVTKLALEDDDDEGLVAWHETMAVNLHAPRLLSHLALHRMKQRDEGGVILMVSSIHSEKSNEYVGAYAVSKAGWDALTRAMALEYAQHNVRVNSINPGVVPVERTAEAFADPSNVQAWADRIPLGKLGTVEHVAQACLPLLTNDWITGAIWQVDGGMMARSNMPPRPRPLKFGGIC</sequence>
<accession>A0A8J9X2T3</accession>
<dbReference type="GO" id="GO:0016491">
    <property type="term" value="F:oxidoreductase activity"/>
    <property type="evidence" value="ECO:0007669"/>
    <property type="project" value="UniProtKB-KW"/>
</dbReference>
<evidence type="ECO:0000256" key="2">
    <source>
        <dbReference type="ARBA" id="ARBA00023002"/>
    </source>
</evidence>
<dbReference type="PRINTS" id="PR00081">
    <property type="entry name" value="GDHRDH"/>
</dbReference>
<dbReference type="Pfam" id="PF13561">
    <property type="entry name" value="adh_short_C2"/>
    <property type="match status" value="1"/>
</dbReference>
<proteinExistence type="inferred from homology"/>
<dbReference type="CDD" id="cd05233">
    <property type="entry name" value="SDR_c"/>
    <property type="match status" value="1"/>
</dbReference>
<dbReference type="SUPFAM" id="SSF51735">
    <property type="entry name" value="NAD(P)-binding Rossmann-fold domains"/>
    <property type="match status" value="1"/>
</dbReference>
<dbReference type="Proteomes" id="UP000836788">
    <property type="component" value="Chromosome 16"/>
</dbReference>
<dbReference type="AlphaFoldDB" id="A0A8J9X2T3"/>
<dbReference type="Gene3D" id="3.40.50.720">
    <property type="entry name" value="NAD(P)-binding Rossmann-like Domain"/>
    <property type="match status" value="1"/>
</dbReference>
<protein>
    <submittedName>
        <fullName evidence="4">Uncharacterized protein</fullName>
    </submittedName>
</protein>
<gene>
    <name evidence="4" type="ORF">PTTT1_LOCUS18987</name>
</gene>
<evidence type="ECO:0000256" key="3">
    <source>
        <dbReference type="SAM" id="SignalP"/>
    </source>
</evidence>
<dbReference type="PANTHER" id="PTHR43639">
    <property type="entry name" value="OXIDOREDUCTASE, SHORT-CHAIN DEHYDROGENASE/REDUCTASE FAMILY (AFU_ORTHOLOGUE AFUA_5G02870)"/>
    <property type="match status" value="1"/>
</dbReference>
<dbReference type="PRINTS" id="PR00080">
    <property type="entry name" value="SDRFAMILY"/>
</dbReference>
<comment type="similarity">
    <text evidence="1">Belongs to the short-chain dehydrogenases/reductases (SDR) family.</text>
</comment>
<name>A0A8J9X2T3_PHATR</name>
<reference evidence="4" key="1">
    <citation type="submission" date="2022-02" db="EMBL/GenBank/DDBJ databases">
        <authorList>
            <person name="Giguere J D."/>
        </authorList>
    </citation>
    <scope>NUCLEOTIDE SEQUENCE</scope>
    <source>
        <strain evidence="4">CCAP 1055/1</strain>
    </source>
</reference>